<evidence type="ECO:0000256" key="1">
    <source>
        <dbReference type="SAM" id="MobiDB-lite"/>
    </source>
</evidence>
<dbReference type="HOGENOM" id="CLU_869462_0_0_1"/>
<dbReference type="VEuPathDB" id="VectorBase:CPIJ019947"/>
<feature type="region of interest" description="Disordered" evidence="1">
    <location>
        <begin position="295"/>
        <end position="320"/>
    </location>
</feature>
<dbReference type="InParanoid" id="B0XKN4"/>
<dbReference type="EnsemblMetazoa" id="CPIJ019947-RA">
    <property type="protein sequence ID" value="CPIJ019947-PA"/>
    <property type="gene ID" value="CPIJ019947"/>
</dbReference>
<organism>
    <name type="scientific">Culex quinquefasciatus</name>
    <name type="common">Southern house mosquito</name>
    <name type="synonym">Culex pungens</name>
    <dbReference type="NCBI Taxonomy" id="7176"/>
    <lineage>
        <taxon>Eukaryota</taxon>
        <taxon>Metazoa</taxon>
        <taxon>Ecdysozoa</taxon>
        <taxon>Arthropoda</taxon>
        <taxon>Hexapoda</taxon>
        <taxon>Insecta</taxon>
        <taxon>Pterygota</taxon>
        <taxon>Neoptera</taxon>
        <taxon>Endopterygota</taxon>
        <taxon>Diptera</taxon>
        <taxon>Nematocera</taxon>
        <taxon>Culicoidea</taxon>
        <taxon>Culicidae</taxon>
        <taxon>Culicinae</taxon>
        <taxon>Culicini</taxon>
        <taxon>Culex</taxon>
        <taxon>Culex</taxon>
    </lineage>
</organism>
<name>B0XKN4_CULQU</name>
<keyword evidence="4" id="KW-1185">Reference proteome</keyword>
<keyword evidence="2" id="KW-0482">Metalloprotease</keyword>
<accession>B0XKN4</accession>
<proteinExistence type="predicted"/>
<evidence type="ECO:0000313" key="3">
    <source>
        <dbReference type="EnsemblMetazoa" id="CPIJ019947-PA"/>
    </source>
</evidence>
<evidence type="ECO:0000313" key="2">
    <source>
        <dbReference type="EMBL" id="EDS32353.1"/>
    </source>
</evidence>
<dbReference type="KEGG" id="cqu:CpipJ_CPIJ019947"/>
<dbReference type="AlphaFoldDB" id="B0XKN4"/>
<keyword evidence="2" id="KW-0378">Hydrolase</keyword>
<sequence length="320" mass="35772">MLAGIGEEDNRKDNVPFILVFGTVPGMFVRLARKQAFCISFIDVIYAELRWTIQAWNMLNLTGWTILRRRCYVPAVSIEQSLCWHRTRWPNDSGFTGAASRTDQAIERVIAEKKTNVLALEESKSSSTTKLDTLFPNFFFEVLQIWPYLGTINTDQHRYLVGKTTTGTEQHGGLLLSNQCAALTGKHYAGILRCVSNRKETGAIGRNREKCRATKINCQKQNFRANGSKVEKTGETWSNKSYSIAHCLAPSPRTIKASFGITGFCRHFSVLLLTARRVHGCDTDQHGIDDRIQLSREAAPTPSGPKTILEPVASSQNPCC</sequence>
<reference evidence="3" key="2">
    <citation type="submission" date="2020-05" db="UniProtKB">
        <authorList>
            <consortium name="EnsemblMetazoa"/>
        </authorList>
    </citation>
    <scope>IDENTIFICATION</scope>
    <source>
        <strain evidence="3">JHB</strain>
    </source>
</reference>
<protein>
    <submittedName>
        <fullName evidence="2 3">Metalloprotease m41 ftsh</fullName>
    </submittedName>
</protein>
<evidence type="ECO:0000313" key="4">
    <source>
        <dbReference type="Proteomes" id="UP000002320"/>
    </source>
</evidence>
<reference evidence="2" key="1">
    <citation type="submission" date="2007-03" db="EMBL/GenBank/DDBJ databases">
        <title>Annotation of Culex pipiens quinquefasciatus.</title>
        <authorList>
            <consortium name="The Broad Institute Genome Sequencing Platform"/>
            <person name="Atkinson P.W."/>
            <person name="Hemingway J."/>
            <person name="Christensen B.M."/>
            <person name="Higgs S."/>
            <person name="Kodira C."/>
            <person name="Hannick L."/>
            <person name="Megy K."/>
            <person name="O'Leary S."/>
            <person name="Pearson M."/>
            <person name="Haas B.J."/>
            <person name="Mauceli E."/>
            <person name="Wortman J.R."/>
            <person name="Lee N.H."/>
            <person name="Guigo R."/>
            <person name="Stanke M."/>
            <person name="Alvarado L."/>
            <person name="Amedeo P."/>
            <person name="Antoine C.H."/>
            <person name="Arensburger P."/>
            <person name="Bidwell S.L."/>
            <person name="Crawford M."/>
            <person name="Camaro F."/>
            <person name="Devon K."/>
            <person name="Engels R."/>
            <person name="Hammond M."/>
            <person name="Howarth C."/>
            <person name="Koehrsen M."/>
            <person name="Lawson D."/>
            <person name="Montgomery P."/>
            <person name="Nene V."/>
            <person name="Nusbaum C."/>
            <person name="Puiu D."/>
            <person name="Romero-Severson J."/>
            <person name="Severson D.W."/>
            <person name="Shumway M."/>
            <person name="Sisk P."/>
            <person name="Stolte C."/>
            <person name="Zeng Q."/>
            <person name="Eisenstadt E."/>
            <person name="Fraser-Liggett C."/>
            <person name="Strausberg R."/>
            <person name="Galagan J."/>
            <person name="Birren B."/>
            <person name="Collins F.H."/>
        </authorList>
    </citation>
    <scope>NUCLEOTIDE SEQUENCE [LARGE SCALE GENOMIC DNA]</scope>
    <source>
        <strain evidence="2">JHB</strain>
    </source>
</reference>
<keyword evidence="2" id="KW-0645">Protease</keyword>
<dbReference type="EMBL" id="DS233923">
    <property type="protein sequence ID" value="EDS32353.1"/>
    <property type="molecule type" value="Genomic_DNA"/>
</dbReference>
<gene>
    <name evidence="3" type="primary">6054261</name>
    <name evidence="2" type="ORF">CpipJ_CPIJ019947</name>
</gene>
<dbReference type="GO" id="GO:0006508">
    <property type="term" value="P:proteolysis"/>
    <property type="evidence" value="ECO:0007669"/>
    <property type="project" value="UniProtKB-KW"/>
</dbReference>
<dbReference type="GO" id="GO:0008237">
    <property type="term" value="F:metallopeptidase activity"/>
    <property type="evidence" value="ECO:0007669"/>
    <property type="project" value="UniProtKB-KW"/>
</dbReference>
<dbReference type="Proteomes" id="UP000002320">
    <property type="component" value="Unassembled WGS sequence"/>
</dbReference>